<gene>
    <name evidence="7" type="ORF">ECRASSUSDP1_LOCUS29375</name>
</gene>
<feature type="region of interest" description="Disordered" evidence="5">
    <location>
        <begin position="203"/>
        <end position="224"/>
    </location>
</feature>
<keyword evidence="8" id="KW-1185">Reference proteome</keyword>
<dbReference type="GO" id="GO:0016020">
    <property type="term" value="C:membrane"/>
    <property type="evidence" value="ECO:0007669"/>
    <property type="project" value="UniProtKB-SubCell"/>
</dbReference>
<dbReference type="InterPro" id="IPR045863">
    <property type="entry name" value="CorA_TM1_TM2"/>
</dbReference>
<dbReference type="AlphaFoldDB" id="A0AAD2DD00"/>
<dbReference type="PANTHER" id="PTHR21535">
    <property type="entry name" value="MAGNESIUM AND COBALT TRANSPORT PROTEIN/MITOCHONDRIAL IMPORT INNER MEMBRANE TRANSLOCASE SUBUNIT TIM8"/>
    <property type="match status" value="1"/>
</dbReference>
<dbReference type="SUPFAM" id="SSF144083">
    <property type="entry name" value="Magnesium transport protein CorA, transmembrane region"/>
    <property type="match status" value="1"/>
</dbReference>
<keyword evidence="2 6" id="KW-0812">Transmembrane</keyword>
<feature type="compositionally biased region" description="Low complexity" evidence="5">
    <location>
        <begin position="152"/>
        <end position="165"/>
    </location>
</feature>
<dbReference type="EMBL" id="CAMPGE010030231">
    <property type="protein sequence ID" value="CAI2387741.1"/>
    <property type="molecule type" value="Genomic_DNA"/>
</dbReference>
<dbReference type="InterPro" id="IPR002523">
    <property type="entry name" value="MgTranspt_CorA/ZnTranspt_ZntB"/>
</dbReference>
<evidence type="ECO:0000256" key="5">
    <source>
        <dbReference type="SAM" id="MobiDB-lite"/>
    </source>
</evidence>
<feature type="compositionally biased region" description="Basic and acidic residues" evidence="5">
    <location>
        <begin position="48"/>
        <end position="69"/>
    </location>
</feature>
<accession>A0AAD2DD00</accession>
<reference evidence="7" key="1">
    <citation type="submission" date="2023-07" db="EMBL/GenBank/DDBJ databases">
        <authorList>
            <consortium name="AG Swart"/>
            <person name="Singh M."/>
            <person name="Singh A."/>
            <person name="Seah K."/>
            <person name="Emmerich C."/>
        </authorList>
    </citation>
    <scope>NUCLEOTIDE SEQUENCE</scope>
    <source>
        <strain evidence="7">DP1</strain>
    </source>
</reference>
<comment type="subcellular location">
    <subcellularLocation>
        <location evidence="1">Membrane</location>
        <topology evidence="1">Multi-pass membrane protein</topology>
    </subcellularLocation>
</comment>
<protein>
    <submittedName>
        <fullName evidence="7">Uncharacterized protein</fullName>
    </submittedName>
</protein>
<evidence type="ECO:0000313" key="7">
    <source>
        <dbReference type="EMBL" id="CAI2387741.1"/>
    </source>
</evidence>
<evidence type="ECO:0000256" key="3">
    <source>
        <dbReference type="ARBA" id="ARBA00022989"/>
    </source>
</evidence>
<feature type="region of interest" description="Disordered" evidence="5">
    <location>
        <begin position="423"/>
        <end position="442"/>
    </location>
</feature>
<feature type="compositionally biased region" description="Polar residues" evidence="5">
    <location>
        <begin position="73"/>
        <end position="84"/>
    </location>
</feature>
<organism evidence="7 8">
    <name type="scientific">Euplotes crassus</name>
    <dbReference type="NCBI Taxonomy" id="5936"/>
    <lineage>
        <taxon>Eukaryota</taxon>
        <taxon>Sar</taxon>
        <taxon>Alveolata</taxon>
        <taxon>Ciliophora</taxon>
        <taxon>Intramacronucleata</taxon>
        <taxon>Spirotrichea</taxon>
        <taxon>Hypotrichia</taxon>
        <taxon>Euplotida</taxon>
        <taxon>Euplotidae</taxon>
        <taxon>Moneuplotes</taxon>
    </lineage>
</organism>
<dbReference type="GO" id="GO:0046873">
    <property type="term" value="F:metal ion transmembrane transporter activity"/>
    <property type="evidence" value="ECO:0007669"/>
    <property type="project" value="InterPro"/>
</dbReference>
<dbReference type="PANTHER" id="PTHR21535:SF51">
    <property type="entry name" value="MANGANESE RESISTANCE PROTEIN MNR2"/>
    <property type="match status" value="1"/>
</dbReference>
<name>A0AAD2DD00_EUPCR</name>
<sequence length="665" mass="76131">MNQESSLPSIHRMTTQTPIQEKKSEESLDSYVRPSISINKAKTISVDENFKDEQEGQPGGDDKFLDATDAKIQANSVPLNQNESSVEERKKVDISQSNSEENSENYDNIDELDEAGAEFAHLSFLQLIMEKSKSSTKNNQADPFMPRDLGLRSSSSSSSSSSSPSPRSPQKELRKSQDGSCLSFNGYYPKDKEEPIDLANKSASLGISNNNNNENEKENNESSQARKSFFKQNTQVNPDIDKILVNDLIDNETTTPKMVNSFNHKPEEDHWKLCIFELGKSQYHVFKNKMIANYDLPIIPEDETLILCVNFSQKELKSLLRERLQINPILYSECMLLSQVDKILEFNDRAIFYNMVITREYYDDDPIIVRVVRVNNVAVIIVNELENDSFKISENLPKKFKLKQAQNAFNSLRADYNNILGNQNDKDLPGSNDSSLSQDEPQQIVQKGEVGNVIIQRMKTIIPNSEKVTIDSIIFWISNEGLKRIEKLINEDLLREVNSIQDQSRNLGIDSKLEFLQKLDIFQNHYIGAKNAQESKKCYFEEIIKSELPSLEFRYLIRHLKSRMGNLNHTAFIIERRLELARNRFAASIDASISNYSRDLDSLMKKFAVIATIFLPLQLVSGMLGMNLKVPFQTTDSTWPFWALTGVMTLLVLGFWILFKRWKYL</sequence>
<evidence type="ECO:0000256" key="4">
    <source>
        <dbReference type="ARBA" id="ARBA00023136"/>
    </source>
</evidence>
<feature type="compositionally biased region" description="Polar residues" evidence="5">
    <location>
        <begin position="1"/>
        <end position="19"/>
    </location>
</feature>
<dbReference type="Proteomes" id="UP001295684">
    <property type="component" value="Unassembled WGS sequence"/>
</dbReference>
<feature type="region of interest" description="Disordered" evidence="5">
    <location>
        <begin position="132"/>
        <end position="186"/>
    </location>
</feature>
<feature type="compositionally biased region" description="Polar residues" evidence="5">
    <location>
        <begin position="431"/>
        <end position="442"/>
    </location>
</feature>
<keyword evidence="3 6" id="KW-1133">Transmembrane helix</keyword>
<proteinExistence type="predicted"/>
<feature type="compositionally biased region" description="Acidic residues" evidence="5">
    <location>
        <begin position="101"/>
        <end position="112"/>
    </location>
</feature>
<evidence type="ECO:0000256" key="1">
    <source>
        <dbReference type="ARBA" id="ARBA00004141"/>
    </source>
</evidence>
<evidence type="ECO:0000313" key="8">
    <source>
        <dbReference type="Proteomes" id="UP001295684"/>
    </source>
</evidence>
<keyword evidence="4 6" id="KW-0472">Membrane</keyword>
<feature type="transmembrane region" description="Helical" evidence="6">
    <location>
        <begin position="639"/>
        <end position="659"/>
    </location>
</feature>
<dbReference type="Gene3D" id="1.20.58.340">
    <property type="entry name" value="Magnesium transport protein CorA, transmembrane region"/>
    <property type="match status" value="1"/>
</dbReference>
<feature type="region of interest" description="Disordered" evidence="5">
    <location>
        <begin position="1"/>
        <end position="112"/>
    </location>
</feature>
<evidence type="ECO:0000256" key="2">
    <source>
        <dbReference type="ARBA" id="ARBA00022692"/>
    </source>
</evidence>
<evidence type="ECO:0000256" key="6">
    <source>
        <dbReference type="SAM" id="Phobius"/>
    </source>
</evidence>
<feature type="transmembrane region" description="Helical" evidence="6">
    <location>
        <begin position="607"/>
        <end position="627"/>
    </location>
</feature>
<dbReference type="Pfam" id="PF01544">
    <property type="entry name" value="CorA"/>
    <property type="match status" value="1"/>
</dbReference>
<comment type="caution">
    <text evidence="7">The sequence shown here is derived from an EMBL/GenBank/DDBJ whole genome shotgun (WGS) entry which is preliminary data.</text>
</comment>